<reference evidence="1 2" key="1">
    <citation type="submission" date="2018-06" db="EMBL/GenBank/DDBJ databases">
        <title>Genomic Encyclopedia of Type Strains, Phase IV (KMG-IV): sequencing the most valuable type-strain genomes for metagenomic binning, comparative biology and taxonomic classification.</title>
        <authorList>
            <person name="Goeker M."/>
        </authorList>
    </citation>
    <scope>NUCLEOTIDE SEQUENCE [LARGE SCALE GENOMIC DNA]</scope>
    <source>
        <strain evidence="1 2">DSM 25532</strain>
    </source>
</reference>
<comment type="caution">
    <text evidence="1">The sequence shown here is derived from an EMBL/GenBank/DDBJ whole genome shotgun (WGS) entry which is preliminary data.</text>
</comment>
<proteinExistence type="predicted"/>
<sequence length="181" mass="19700">MAILLTLATTSVSHVIAAQQLSSSTMRFSNDLAYAAQLAARENRLVGIRFLKLPDESDPGAAEEYRAWQLLAPDRTTGKWRPLGEAYRLDPSTVMMTHDIYSTLLHVTSLANPGDVDDEDTTPPLFAFKPNGGTTLPKFASAPKWCVTLALSGDVERTPGRLPANFRTLVLNAHTGAIAEY</sequence>
<name>A0A366H8Q3_9BACT</name>
<dbReference type="InterPro" id="IPR019836">
    <property type="entry name" value="Verru/Chthon_D"/>
</dbReference>
<dbReference type="Proteomes" id="UP000253426">
    <property type="component" value="Unassembled WGS sequence"/>
</dbReference>
<dbReference type="EMBL" id="QNRR01000012">
    <property type="protein sequence ID" value="RBP38149.1"/>
    <property type="molecule type" value="Genomic_DNA"/>
</dbReference>
<keyword evidence="2" id="KW-1185">Reference proteome</keyword>
<dbReference type="AlphaFoldDB" id="A0A366H8Q3"/>
<accession>A0A366H8Q3</accession>
<organism evidence="1 2">
    <name type="scientific">Roseimicrobium gellanilyticum</name>
    <dbReference type="NCBI Taxonomy" id="748857"/>
    <lineage>
        <taxon>Bacteria</taxon>
        <taxon>Pseudomonadati</taxon>
        <taxon>Verrucomicrobiota</taxon>
        <taxon>Verrucomicrobiia</taxon>
        <taxon>Verrucomicrobiales</taxon>
        <taxon>Verrucomicrobiaceae</taxon>
        <taxon>Roseimicrobium</taxon>
    </lineage>
</organism>
<protein>
    <submittedName>
        <fullName evidence="1">Uncharacterized protein (TIGR02596 family)</fullName>
    </submittedName>
</protein>
<dbReference type="NCBIfam" id="TIGR02596">
    <property type="entry name" value="Verru_Chthon cassette protein D"/>
    <property type="match status" value="1"/>
</dbReference>
<evidence type="ECO:0000313" key="1">
    <source>
        <dbReference type="EMBL" id="RBP38149.1"/>
    </source>
</evidence>
<evidence type="ECO:0000313" key="2">
    <source>
        <dbReference type="Proteomes" id="UP000253426"/>
    </source>
</evidence>
<gene>
    <name evidence="1" type="ORF">DES53_112147</name>
</gene>